<dbReference type="EMBL" id="CADCTK010000686">
    <property type="protein sequence ID" value="CAA9274186.1"/>
    <property type="molecule type" value="Genomic_DNA"/>
</dbReference>
<keyword evidence="1" id="KW-0812">Transmembrane</keyword>
<dbReference type="AlphaFoldDB" id="A0A6J4J9J7"/>
<keyword evidence="1" id="KW-1133">Transmembrane helix</keyword>
<name>A0A6J4J9J7_9CHLR</name>
<feature type="transmembrane region" description="Helical" evidence="1">
    <location>
        <begin position="12"/>
        <end position="45"/>
    </location>
</feature>
<accession>A0A6J4J9J7</accession>
<reference evidence="2" key="1">
    <citation type="submission" date="2020-02" db="EMBL/GenBank/DDBJ databases">
        <authorList>
            <person name="Meier V. D."/>
        </authorList>
    </citation>
    <scope>NUCLEOTIDE SEQUENCE</scope>
    <source>
        <strain evidence="2">AVDCRST_MAG26</strain>
    </source>
</reference>
<keyword evidence="1" id="KW-0472">Membrane</keyword>
<evidence type="ECO:0000256" key="1">
    <source>
        <dbReference type="SAM" id="Phobius"/>
    </source>
</evidence>
<evidence type="ECO:0000313" key="2">
    <source>
        <dbReference type="EMBL" id="CAA9274186.1"/>
    </source>
</evidence>
<gene>
    <name evidence="2" type="ORF">AVDCRST_MAG26-2978</name>
</gene>
<proteinExistence type="predicted"/>
<sequence length="89" mass="9971">MQRSQATVFDPIRFCVFTTVALIAWGFGPPFAVMLMGGMGLWAYANAWRQGLRESKCVLRDPRLVMAYLGTAFVLGLVFTARDLLRLLV</sequence>
<protein>
    <submittedName>
        <fullName evidence="2">Uncharacterized protein</fullName>
    </submittedName>
</protein>
<feature type="transmembrane region" description="Helical" evidence="1">
    <location>
        <begin position="65"/>
        <end position="85"/>
    </location>
</feature>
<organism evidence="2">
    <name type="scientific">uncultured Chloroflexia bacterium</name>
    <dbReference type="NCBI Taxonomy" id="1672391"/>
    <lineage>
        <taxon>Bacteria</taxon>
        <taxon>Bacillati</taxon>
        <taxon>Chloroflexota</taxon>
        <taxon>Chloroflexia</taxon>
        <taxon>environmental samples</taxon>
    </lineage>
</organism>